<dbReference type="GO" id="GO:0043190">
    <property type="term" value="C:ATP-binding cassette (ABC) transporter complex"/>
    <property type="evidence" value="ECO:0007669"/>
    <property type="project" value="InterPro"/>
</dbReference>
<dbReference type="InterPro" id="IPR013525">
    <property type="entry name" value="ABC2_TM"/>
</dbReference>
<evidence type="ECO:0000313" key="7">
    <source>
        <dbReference type="EMBL" id="SCW22232.1"/>
    </source>
</evidence>
<evidence type="ECO:0000259" key="6">
    <source>
        <dbReference type="PROSITE" id="PS51012"/>
    </source>
</evidence>
<proteinExistence type="predicted"/>
<protein>
    <recommendedName>
        <fullName evidence="6">ABC transmembrane type-2 domain-containing protein</fullName>
    </recommendedName>
</protein>
<dbReference type="PRINTS" id="PR00164">
    <property type="entry name" value="ABC2TRNSPORT"/>
</dbReference>
<feature type="transmembrane region" description="Helical" evidence="5">
    <location>
        <begin position="98"/>
        <end position="118"/>
    </location>
</feature>
<feature type="transmembrane region" description="Helical" evidence="5">
    <location>
        <begin position="58"/>
        <end position="78"/>
    </location>
</feature>
<feature type="transmembrane region" description="Helical" evidence="5">
    <location>
        <begin position="208"/>
        <end position="229"/>
    </location>
</feature>
<reference evidence="7" key="2">
    <citation type="submission" date="2016-10" db="EMBL/GenBank/DDBJ databases">
        <authorList>
            <person name="de Groot N.N."/>
        </authorList>
    </citation>
    <scope>NUCLEOTIDE SEQUENCE</scope>
    <source>
        <strain evidence="7">HV00480</strain>
    </source>
</reference>
<organism evidence="7">
    <name type="scientific">Hommersandiophycus borowitzkae</name>
    <dbReference type="NCBI Taxonomy" id="268573"/>
    <lineage>
        <taxon>Eukaryota</taxon>
        <taxon>Rhodophyta</taxon>
        <taxon>Florideophyceae</taxon>
        <taxon>Nemaliophycidae</taxon>
        <taxon>Nemaliales</taxon>
        <taxon>Liagoraceae</taxon>
        <taxon>Hommersandiophycus</taxon>
    </lineage>
</organism>
<dbReference type="PROSITE" id="PS51012">
    <property type="entry name" value="ABC_TM2"/>
    <property type="match status" value="1"/>
</dbReference>
<evidence type="ECO:0000256" key="1">
    <source>
        <dbReference type="ARBA" id="ARBA00004141"/>
    </source>
</evidence>
<dbReference type="InterPro" id="IPR047817">
    <property type="entry name" value="ABC2_TM_bact-type"/>
</dbReference>
<name>A0A1G4NU75_9FLOR</name>
<evidence type="ECO:0000256" key="4">
    <source>
        <dbReference type="ARBA" id="ARBA00023136"/>
    </source>
</evidence>
<keyword evidence="7" id="KW-0934">Plastid</keyword>
<feature type="transmembrane region" description="Helical" evidence="5">
    <location>
        <begin position="277"/>
        <end position="299"/>
    </location>
</feature>
<evidence type="ECO:0000256" key="5">
    <source>
        <dbReference type="SAM" id="Phobius"/>
    </source>
</evidence>
<dbReference type="RefSeq" id="YP_009313978.1">
    <property type="nucleotide sequence ID" value="NC_031659.1"/>
</dbReference>
<evidence type="ECO:0000256" key="2">
    <source>
        <dbReference type="ARBA" id="ARBA00022692"/>
    </source>
</evidence>
<dbReference type="EMBL" id="LT622867">
    <property type="protein sequence ID" value="SCW22232.1"/>
    <property type="molecule type" value="Genomic_DNA"/>
</dbReference>
<feature type="transmembrane region" description="Helical" evidence="5">
    <location>
        <begin position="235"/>
        <end position="256"/>
    </location>
</feature>
<dbReference type="InterPro" id="IPR000412">
    <property type="entry name" value="ABC_2_transport"/>
</dbReference>
<feature type="transmembrane region" description="Helical" evidence="5">
    <location>
        <begin position="139"/>
        <end position="162"/>
    </location>
</feature>
<dbReference type="PANTHER" id="PTHR43077:SF10">
    <property type="entry name" value="TRANSPORT PERMEASE PROTEIN"/>
    <property type="match status" value="1"/>
</dbReference>
<sequence length="305" mass="34642">MSNNQYKMSRYLQKNNNNFSALQPDFNCKTLNKQLFGYLQETYVLTVRLIKQSLRRPSLLITSIIQPLLWLIIFSALFQHAPIQNFTQGQTYSEFISSGIIVFTGFTASLNSGLPIMFDREFGFFNRIISSSIYSRYSILISSSIHIIISSFIQIGVITWIINNLGQSIQLQLSTHILKILLILFLLSNTITSLSLILAFILPGHIELLACILIINLPLLFCSTALAPMHFMPSWLQIIASINPLTYAIETIRYIFLNQYISSTSIIANTIWGPINFEHILIILIGTNLITVFLGHKLIANKFED</sequence>
<accession>A0A1G4NU75</accession>
<gene>
    <name evidence="7" type="primary">ycf38</name>
    <name evidence="7" type="ORF">HV00480_190</name>
</gene>
<keyword evidence="7" id="KW-0150">Chloroplast</keyword>
<dbReference type="Pfam" id="PF01061">
    <property type="entry name" value="ABC2_membrane"/>
    <property type="match status" value="1"/>
</dbReference>
<comment type="subcellular location">
    <subcellularLocation>
        <location evidence="1">Membrane</location>
        <topology evidence="1">Multi-pass membrane protein</topology>
    </subcellularLocation>
</comment>
<dbReference type="InterPro" id="IPR051328">
    <property type="entry name" value="T7SS_ABC-Transporter"/>
</dbReference>
<dbReference type="PANTHER" id="PTHR43077">
    <property type="entry name" value="TRANSPORT PERMEASE YVFS-RELATED"/>
    <property type="match status" value="1"/>
</dbReference>
<dbReference type="AlphaFoldDB" id="A0A1G4NU75"/>
<feature type="transmembrane region" description="Helical" evidence="5">
    <location>
        <begin position="177"/>
        <end position="201"/>
    </location>
</feature>
<dbReference type="GeneID" id="29998995"/>
<dbReference type="GO" id="GO:0140359">
    <property type="term" value="F:ABC-type transporter activity"/>
    <property type="evidence" value="ECO:0007669"/>
    <property type="project" value="InterPro"/>
</dbReference>
<feature type="domain" description="ABC transmembrane type-2" evidence="6">
    <location>
        <begin position="58"/>
        <end position="302"/>
    </location>
</feature>
<keyword evidence="4 5" id="KW-0472">Membrane</keyword>
<keyword evidence="2 5" id="KW-0812">Transmembrane</keyword>
<reference evidence="7" key="1">
    <citation type="submission" date="2016-10" db="EMBL/GenBank/DDBJ databases">
        <title>Chloroplast genomes as a tool to resolve red algal phylogenies: a case study in the Nemaliales.</title>
        <authorList>
            <person name="Costa J.F."/>
            <person name="Lin S.M."/>
            <person name="Macaya E.C."/>
            <person name="Fernandez-Garcia C."/>
            <person name="Verbruggen H."/>
        </authorList>
    </citation>
    <scope>NUCLEOTIDE SEQUENCE</scope>
    <source>
        <strain evidence="7">HV00480</strain>
    </source>
</reference>
<keyword evidence="3 5" id="KW-1133">Transmembrane helix</keyword>
<evidence type="ECO:0000256" key="3">
    <source>
        <dbReference type="ARBA" id="ARBA00022989"/>
    </source>
</evidence>
<geneLocation type="chloroplast" evidence="7"/>